<evidence type="ECO:0000259" key="8">
    <source>
        <dbReference type="PROSITE" id="PS50850"/>
    </source>
</evidence>
<dbReference type="PANTHER" id="PTHR16172">
    <property type="entry name" value="MAJOR FACILITATOR SUPERFAMILY DOMAIN-CONTAINING PROTEIN 6-LIKE"/>
    <property type="match status" value="1"/>
</dbReference>
<evidence type="ECO:0000256" key="3">
    <source>
        <dbReference type="ARBA" id="ARBA00022692"/>
    </source>
</evidence>
<proteinExistence type="inferred from homology"/>
<dbReference type="InterPro" id="IPR051717">
    <property type="entry name" value="MFS_MFSD6"/>
</dbReference>
<accession>A0A2B4SM66</accession>
<dbReference type="Proteomes" id="UP000225706">
    <property type="component" value="Unassembled WGS sequence"/>
</dbReference>
<feature type="transmembrane region" description="Helical" evidence="7">
    <location>
        <begin position="53"/>
        <end position="73"/>
    </location>
</feature>
<comment type="subcellular location">
    <subcellularLocation>
        <location evidence="1">Membrane</location>
        <topology evidence="1">Multi-pass membrane protein</topology>
    </subcellularLocation>
</comment>
<feature type="transmembrane region" description="Helical" evidence="7">
    <location>
        <begin position="486"/>
        <end position="507"/>
    </location>
</feature>
<keyword evidence="3 7" id="KW-0812">Transmembrane</keyword>
<feature type="transmembrane region" description="Helical" evidence="7">
    <location>
        <begin position="79"/>
        <end position="101"/>
    </location>
</feature>
<dbReference type="InterPro" id="IPR036259">
    <property type="entry name" value="MFS_trans_sf"/>
</dbReference>
<comment type="caution">
    <text evidence="9">The sequence shown here is derived from an EMBL/GenBank/DDBJ whole genome shotgun (WGS) entry which is preliminary data.</text>
</comment>
<keyword evidence="4 7" id="KW-1133">Transmembrane helix</keyword>
<feature type="transmembrane region" description="Helical" evidence="7">
    <location>
        <begin position="584"/>
        <end position="602"/>
    </location>
</feature>
<evidence type="ECO:0000256" key="1">
    <source>
        <dbReference type="ARBA" id="ARBA00004141"/>
    </source>
</evidence>
<feature type="compositionally biased region" description="Polar residues" evidence="6">
    <location>
        <begin position="1"/>
        <end position="18"/>
    </location>
</feature>
<evidence type="ECO:0000256" key="5">
    <source>
        <dbReference type="ARBA" id="ARBA00023136"/>
    </source>
</evidence>
<dbReference type="SUPFAM" id="SSF103473">
    <property type="entry name" value="MFS general substrate transporter"/>
    <property type="match status" value="1"/>
</dbReference>
<evidence type="ECO:0000256" key="6">
    <source>
        <dbReference type="SAM" id="MobiDB-lite"/>
    </source>
</evidence>
<dbReference type="Gene3D" id="1.20.1250.20">
    <property type="entry name" value="MFS general substrate transporter like domains"/>
    <property type="match status" value="2"/>
</dbReference>
<dbReference type="InterPro" id="IPR020846">
    <property type="entry name" value="MFS_dom"/>
</dbReference>
<keyword evidence="5 7" id="KW-0472">Membrane</keyword>
<evidence type="ECO:0000256" key="2">
    <source>
        <dbReference type="ARBA" id="ARBA00005241"/>
    </source>
</evidence>
<dbReference type="PANTHER" id="PTHR16172:SF2">
    <property type="entry name" value="MAJOR FACILITATOR SUPERFAMILY DOMAIN-CONTAINING PROTEIN 6"/>
    <property type="match status" value="1"/>
</dbReference>
<feature type="transmembrane region" description="Helical" evidence="7">
    <location>
        <begin position="457"/>
        <end position="480"/>
    </location>
</feature>
<keyword evidence="10" id="KW-1185">Reference proteome</keyword>
<evidence type="ECO:0000256" key="7">
    <source>
        <dbReference type="SAM" id="Phobius"/>
    </source>
</evidence>
<comment type="similarity">
    <text evidence="2">Belongs to the major facilitator superfamily. MFSD6 family.</text>
</comment>
<evidence type="ECO:0000256" key="4">
    <source>
        <dbReference type="ARBA" id="ARBA00022989"/>
    </source>
</evidence>
<gene>
    <name evidence="9" type="primary">Mfsd6</name>
    <name evidence="9" type="ORF">AWC38_SpisGene5636</name>
</gene>
<dbReference type="GO" id="GO:0022857">
    <property type="term" value="F:transmembrane transporter activity"/>
    <property type="evidence" value="ECO:0007669"/>
    <property type="project" value="InterPro"/>
</dbReference>
<dbReference type="OrthoDB" id="515887at2759"/>
<dbReference type="Pfam" id="PF12832">
    <property type="entry name" value="MFS_1_like"/>
    <property type="match status" value="1"/>
</dbReference>
<feature type="transmembrane region" description="Helical" evidence="7">
    <location>
        <begin position="405"/>
        <end position="428"/>
    </location>
</feature>
<dbReference type="CDD" id="cd17335">
    <property type="entry name" value="MFS_MFSD6"/>
    <property type="match status" value="1"/>
</dbReference>
<sequence>MMIPTSYQPIVSDSPSENSDNHDDELEDSQHSTWRRAIQRVRKIDKSFVVSKAFYFFFYTALGSLFPFFSLYYKQLWLTPGQIGLLLALRPAVKLVCLPLWKMVTDRFSRPKVVYFISIFGWIIGYYGQSFVFPTNTPCYGYATEIPATQEIAFSTPASNLHSTAKSSNITTRELTLNKHLSAFVQKWDQESYQELSKIKKTEGNLLDNTIKSEKIFKDASSKLKYITRSQLNGHYANDDTDVRSKKTSFVPRSKSTFNLYPLEDVSIEDSSQVIKEPQNDNPREKHLLVSDSAQGNFVTKHKDDELRPYETWNTITRSPRPNEDFRVKYNTWVFRTLILIVILTEIITTPTPMLADNAIVRSLVETDSEYGKQRLFGSLGLSLAAILVAVWVSLETDCVHTDTINYVPCFHLFEIAIGATILVSLCVEFNRPLEENPNEYDIKDAIKLFKNFKNGVFLVTLFLFGFFHSLQNSFLFWYLQDLGGTPSLFSVILLIYCLAEVVMYFISGSVGEAIGQQGIICLAFACYTARYLMYSYLKDPWLVIPMEMAQGITYGGVWSIAAVYVNAPPEATPMVQSILHGSYWGLGMALGSGISGVIIDFTSPRSMFLIAAGICFLLCMFHLGIDIYNKMNDLEAEQAQRLAAQRGEAKPSKSHESSFIGAAAAPLVPCLLYGR</sequence>
<feature type="transmembrane region" description="Helical" evidence="7">
    <location>
        <begin position="333"/>
        <end position="356"/>
    </location>
</feature>
<feature type="transmembrane region" description="Helical" evidence="7">
    <location>
        <begin position="113"/>
        <end position="133"/>
    </location>
</feature>
<feature type="transmembrane region" description="Helical" evidence="7">
    <location>
        <begin position="376"/>
        <end position="393"/>
    </location>
</feature>
<protein>
    <submittedName>
        <fullName evidence="9">Major facilitator superfamily domain-containing protein 6</fullName>
    </submittedName>
</protein>
<feature type="domain" description="Major facilitator superfamily (MFS) profile" evidence="8">
    <location>
        <begin position="454"/>
        <end position="676"/>
    </location>
</feature>
<organism evidence="9 10">
    <name type="scientific">Stylophora pistillata</name>
    <name type="common">Smooth cauliflower coral</name>
    <dbReference type="NCBI Taxonomy" id="50429"/>
    <lineage>
        <taxon>Eukaryota</taxon>
        <taxon>Metazoa</taxon>
        <taxon>Cnidaria</taxon>
        <taxon>Anthozoa</taxon>
        <taxon>Hexacorallia</taxon>
        <taxon>Scleractinia</taxon>
        <taxon>Astrocoeniina</taxon>
        <taxon>Pocilloporidae</taxon>
        <taxon>Stylophora</taxon>
    </lineage>
</organism>
<name>A0A2B4SM66_STYPI</name>
<feature type="transmembrane region" description="Helical" evidence="7">
    <location>
        <begin position="609"/>
        <end position="626"/>
    </location>
</feature>
<feature type="region of interest" description="Disordered" evidence="6">
    <location>
        <begin position="1"/>
        <end position="30"/>
    </location>
</feature>
<evidence type="ECO:0000313" key="10">
    <source>
        <dbReference type="Proteomes" id="UP000225706"/>
    </source>
</evidence>
<dbReference type="PROSITE" id="PS50850">
    <property type="entry name" value="MFS"/>
    <property type="match status" value="1"/>
</dbReference>
<reference evidence="10" key="1">
    <citation type="journal article" date="2017" name="bioRxiv">
        <title>Comparative analysis of the genomes of Stylophora pistillata and Acropora digitifera provides evidence for extensive differences between species of corals.</title>
        <authorList>
            <person name="Voolstra C.R."/>
            <person name="Li Y."/>
            <person name="Liew Y.J."/>
            <person name="Baumgarten S."/>
            <person name="Zoccola D."/>
            <person name="Flot J.-F."/>
            <person name="Tambutte S."/>
            <person name="Allemand D."/>
            <person name="Aranda M."/>
        </authorList>
    </citation>
    <scope>NUCLEOTIDE SEQUENCE [LARGE SCALE GENOMIC DNA]</scope>
</reference>
<dbReference type="GO" id="GO:0016020">
    <property type="term" value="C:membrane"/>
    <property type="evidence" value="ECO:0007669"/>
    <property type="project" value="UniProtKB-SubCell"/>
</dbReference>
<evidence type="ECO:0000313" key="9">
    <source>
        <dbReference type="EMBL" id="PFX29597.1"/>
    </source>
</evidence>
<dbReference type="AlphaFoldDB" id="A0A2B4SM66"/>
<dbReference type="InterPro" id="IPR024989">
    <property type="entry name" value="MFS_assoc_dom"/>
</dbReference>
<dbReference type="EMBL" id="LSMT01000063">
    <property type="protein sequence ID" value="PFX29597.1"/>
    <property type="molecule type" value="Genomic_DNA"/>
</dbReference>